<proteinExistence type="predicted"/>
<accession>A0A4Q8AQ18</accession>
<dbReference type="Proteomes" id="UP000291483">
    <property type="component" value="Unassembled WGS sequence"/>
</dbReference>
<keyword evidence="2" id="KW-1185">Reference proteome</keyword>
<protein>
    <submittedName>
        <fullName evidence="1">Uncharacterized protein</fullName>
    </submittedName>
</protein>
<dbReference type="AlphaFoldDB" id="A0A4Q8AQ18"/>
<comment type="caution">
    <text evidence="1">The sequence shown here is derived from an EMBL/GenBank/DDBJ whole genome shotgun (WGS) entry which is preliminary data.</text>
</comment>
<reference evidence="1 2" key="1">
    <citation type="submission" date="2019-02" db="EMBL/GenBank/DDBJ databases">
        <title>Sequencing the genomes of 1000 actinobacteria strains.</title>
        <authorList>
            <person name="Klenk H.-P."/>
        </authorList>
    </citation>
    <scope>NUCLEOTIDE SEQUENCE [LARGE SCALE GENOMIC DNA]</scope>
    <source>
        <strain evidence="1 2">DSM 18319</strain>
    </source>
</reference>
<dbReference type="RefSeq" id="WP_130506889.1">
    <property type="nucleotide sequence ID" value="NZ_SHLC01000001.1"/>
</dbReference>
<dbReference type="OrthoDB" id="9961733at2"/>
<evidence type="ECO:0000313" key="1">
    <source>
        <dbReference type="EMBL" id="RZU66737.1"/>
    </source>
</evidence>
<gene>
    <name evidence="1" type="ORF">EV379_3103</name>
</gene>
<dbReference type="EMBL" id="SHLC01000001">
    <property type="protein sequence ID" value="RZU66737.1"/>
    <property type="molecule type" value="Genomic_DNA"/>
</dbReference>
<sequence>MSVDLTAPVDRFEVGQRVRWDYGDRPAYGAIEWMLPEDSIYVGSGDLVTPWGTYLGRLCFVRCDNSSCWCARGDAATGHYCNECQLTLDDRESAAVSLFDLEPSDSGQAHESQLVRTLP</sequence>
<organism evidence="1 2">
    <name type="scientific">Microterricola gilva</name>
    <dbReference type="NCBI Taxonomy" id="393267"/>
    <lineage>
        <taxon>Bacteria</taxon>
        <taxon>Bacillati</taxon>
        <taxon>Actinomycetota</taxon>
        <taxon>Actinomycetes</taxon>
        <taxon>Micrococcales</taxon>
        <taxon>Microbacteriaceae</taxon>
        <taxon>Microterricola</taxon>
    </lineage>
</organism>
<evidence type="ECO:0000313" key="2">
    <source>
        <dbReference type="Proteomes" id="UP000291483"/>
    </source>
</evidence>
<name>A0A4Q8AQ18_9MICO</name>